<keyword evidence="7" id="KW-0479">Metal-binding</keyword>
<dbReference type="PANTHER" id="PTHR11835">
    <property type="entry name" value="DECARBOXYLATING DEHYDROGENASES-ISOCITRATE, ISOPROPYLMALATE, TARTRATE"/>
    <property type="match status" value="1"/>
</dbReference>
<dbReference type="GO" id="GO:0006099">
    <property type="term" value="P:tricarboxylic acid cycle"/>
    <property type="evidence" value="ECO:0007669"/>
    <property type="project" value="InterPro"/>
</dbReference>
<keyword evidence="17" id="KW-1185">Reference proteome</keyword>
<evidence type="ECO:0000313" key="17">
    <source>
        <dbReference type="Proteomes" id="UP000650833"/>
    </source>
</evidence>
<reference evidence="16" key="1">
    <citation type="submission" date="2020-12" db="EMBL/GenBank/DDBJ databases">
        <title>Metabolic potential, ecology and presence of endohyphal bacteria is reflected in genomic diversity of Mucoromycotina.</title>
        <authorList>
            <person name="Muszewska A."/>
            <person name="Okrasinska A."/>
            <person name="Steczkiewicz K."/>
            <person name="Drgas O."/>
            <person name="Orlowska M."/>
            <person name="Perlinska-Lenart U."/>
            <person name="Aleksandrzak-Piekarczyk T."/>
            <person name="Szatraj K."/>
            <person name="Zielenkiewicz U."/>
            <person name="Pilsyk S."/>
            <person name="Malc E."/>
            <person name="Mieczkowski P."/>
            <person name="Kruszewska J.S."/>
            <person name="Biernat P."/>
            <person name="Pawlowska J."/>
        </authorList>
    </citation>
    <scope>NUCLEOTIDE SEQUENCE</scope>
    <source>
        <strain evidence="16">CBS 226.32</strain>
    </source>
</reference>
<evidence type="ECO:0000256" key="6">
    <source>
        <dbReference type="ARBA" id="ARBA00013012"/>
    </source>
</evidence>
<evidence type="ECO:0000256" key="13">
    <source>
        <dbReference type="ARBA" id="ARBA00030683"/>
    </source>
</evidence>
<dbReference type="EMBL" id="JAEPRC010000077">
    <property type="protein sequence ID" value="KAG2210704.1"/>
    <property type="molecule type" value="Genomic_DNA"/>
</dbReference>
<evidence type="ECO:0000256" key="12">
    <source>
        <dbReference type="ARBA" id="ARBA00030631"/>
    </source>
</evidence>
<comment type="cofactor">
    <cofactor evidence="2">
        <name>Mn(2+)</name>
        <dbReference type="ChEBI" id="CHEBI:29035"/>
    </cofactor>
</comment>
<keyword evidence="11" id="KW-0520">NAD</keyword>
<dbReference type="PROSITE" id="PS00470">
    <property type="entry name" value="IDH_IMDH"/>
    <property type="match status" value="1"/>
</dbReference>
<dbReference type="GO" id="GO:0051287">
    <property type="term" value="F:NAD binding"/>
    <property type="evidence" value="ECO:0007669"/>
    <property type="project" value="InterPro"/>
</dbReference>
<dbReference type="InterPro" id="IPR024084">
    <property type="entry name" value="IsoPropMal-DH-like_dom"/>
</dbReference>
<accession>A0A8H7RFY0</accession>
<comment type="catalytic activity">
    <reaction evidence="1">
        <text>D-threo-isocitrate + NAD(+) = 2-oxoglutarate + CO2 + NADH</text>
        <dbReference type="Rhea" id="RHEA:23632"/>
        <dbReference type="ChEBI" id="CHEBI:15562"/>
        <dbReference type="ChEBI" id="CHEBI:16526"/>
        <dbReference type="ChEBI" id="CHEBI:16810"/>
        <dbReference type="ChEBI" id="CHEBI:57540"/>
        <dbReference type="ChEBI" id="CHEBI:57945"/>
        <dbReference type="EC" id="1.1.1.41"/>
    </reaction>
</comment>
<dbReference type="Gene3D" id="3.40.718.10">
    <property type="entry name" value="Isopropylmalate Dehydrogenase"/>
    <property type="match status" value="1"/>
</dbReference>
<evidence type="ECO:0000256" key="9">
    <source>
        <dbReference type="ARBA" id="ARBA00022946"/>
    </source>
</evidence>
<sequence>MFLSRTSSAALKASAWSSVKSNSVRAITTATPSITQAFNAQKNSNGNYLVTLIPGDGIGPEISRSVKEIFTAAKTPIEWEEVDVTPIIKDGKTAIPDEAIASVRKSTVALKGPLATPIGKGHVSLNLTLRRTFNLYANVRPCRSVEGYKTPYENVDTVLIRENTEGEYSGIEHEVVDGVVQSIKLITREASERVARYAFTYAEAVGRDRVTAVHKANIMKLADGLFLDVCKQVSKDFPNIKFNDVLLDRACLHITADPSVYSDTVMVMPNLYGDILSDMSAGLIGGLGLTPSGNIGRDASIFEAVHGTAPDIAGQDKANPTALLLSSIMMLKHMRLNEQAANIEQAVFKTLAEGKALTGDLGGRATNTEYTKAVIANLKF</sequence>
<dbReference type="FunFam" id="3.40.718.10:FF:000003">
    <property type="entry name" value="Isocitrate dehydrogenase [NAD] subunit, mitochondrial"/>
    <property type="match status" value="1"/>
</dbReference>
<dbReference type="EC" id="1.1.1.41" evidence="6"/>
<comment type="similarity">
    <text evidence="4">Belongs to the isocitrate and isopropylmalate dehydrogenases family.</text>
</comment>
<dbReference type="GO" id="GO:0005739">
    <property type="term" value="C:mitochondrion"/>
    <property type="evidence" value="ECO:0007669"/>
    <property type="project" value="TreeGrafter"/>
</dbReference>
<evidence type="ECO:0000313" key="16">
    <source>
        <dbReference type="EMBL" id="KAG2210704.1"/>
    </source>
</evidence>
<evidence type="ECO:0000256" key="4">
    <source>
        <dbReference type="ARBA" id="ARBA00007769"/>
    </source>
</evidence>
<dbReference type="SMART" id="SM01329">
    <property type="entry name" value="Iso_dh"/>
    <property type="match status" value="1"/>
</dbReference>
<comment type="cofactor">
    <cofactor evidence="3">
        <name>Mg(2+)</name>
        <dbReference type="ChEBI" id="CHEBI:18420"/>
    </cofactor>
</comment>
<evidence type="ECO:0000256" key="11">
    <source>
        <dbReference type="ARBA" id="ARBA00023027"/>
    </source>
</evidence>
<dbReference type="GO" id="GO:0000287">
    <property type="term" value="F:magnesium ion binding"/>
    <property type="evidence" value="ECO:0007669"/>
    <property type="project" value="InterPro"/>
</dbReference>
<dbReference type="InterPro" id="IPR019818">
    <property type="entry name" value="IsoCit/isopropylmalate_DH_CS"/>
</dbReference>
<evidence type="ECO:0000256" key="8">
    <source>
        <dbReference type="ARBA" id="ARBA00022842"/>
    </source>
</evidence>
<dbReference type="InterPro" id="IPR004434">
    <property type="entry name" value="Isocitrate_DH_NAD"/>
</dbReference>
<keyword evidence="8" id="KW-0460">Magnesium</keyword>
<evidence type="ECO:0000256" key="5">
    <source>
        <dbReference type="ARBA" id="ARBA00011567"/>
    </source>
</evidence>
<keyword evidence="10" id="KW-0560">Oxidoreductase</keyword>
<gene>
    <name evidence="16" type="ORF">INT46_010630</name>
</gene>
<evidence type="ECO:0000256" key="3">
    <source>
        <dbReference type="ARBA" id="ARBA00001946"/>
    </source>
</evidence>
<evidence type="ECO:0000256" key="14">
    <source>
        <dbReference type="ARBA" id="ARBA00072026"/>
    </source>
</evidence>
<comment type="subunit">
    <text evidence="5">Octamer of two non-identical subunits IDH1 and IDH2.</text>
</comment>
<dbReference type="GO" id="GO:0004449">
    <property type="term" value="F:isocitrate dehydrogenase (NAD+) activity"/>
    <property type="evidence" value="ECO:0007669"/>
    <property type="project" value="UniProtKB-EC"/>
</dbReference>
<dbReference type="PANTHER" id="PTHR11835:SF34">
    <property type="entry name" value="ISOCITRATE DEHYDROGENASE [NAD] SUBUNIT ALPHA, MITOCHONDRIAL"/>
    <property type="match status" value="1"/>
</dbReference>
<evidence type="ECO:0000256" key="2">
    <source>
        <dbReference type="ARBA" id="ARBA00001936"/>
    </source>
</evidence>
<feature type="domain" description="Isopropylmalate dehydrogenase-like" evidence="15">
    <location>
        <begin position="49"/>
        <end position="374"/>
    </location>
</feature>
<dbReference type="Proteomes" id="UP000650833">
    <property type="component" value="Unassembled WGS sequence"/>
</dbReference>
<protein>
    <recommendedName>
        <fullName evidence="14">Isocitrate dehydrogenase [NAD] subunit 2, mitochondrial</fullName>
        <ecNumber evidence="6">1.1.1.41</ecNumber>
    </recommendedName>
    <alternativeName>
        <fullName evidence="13">Isocitric dehydrogenase</fullName>
    </alternativeName>
    <alternativeName>
        <fullName evidence="12">NAD(+)-specific ICDH</fullName>
    </alternativeName>
</protein>
<dbReference type="NCBIfam" id="TIGR00175">
    <property type="entry name" value="mito_nad_idh"/>
    <property type="match status" value="1"/>
</dbReference>
<dbReference type="OrthoDB" id="10261637at2759"/>
<evidence type="ECO:0000256" key="1">
    <source>
        <dbReference type="ARBA" id="ARBA00000837"/>
    </source>
</evidence>
<proteinExistence type="inferred from homology"/>
<dbReference type="Pfam" id="PF00180">
    <property type="entry name" value="Iso_dh"/>
    <property type="match status" value="1"/>
</dbReference>
<dbReference type="SUPFAM" id="SSF53659">
    <property type="entry name" value="Isocitrate/Isopropylmalate dehydrogenase-like"/>
    <property type="match status" value="1"/>
</dbReference>
<name>A0A8H7RFY0_9FUNG</name>
<dbReference type="GO" id="GO:0006102">
    <property type="term" value="P:isocitrate metabolic process"/>
    <property type="evidence" value="ECO:0007669"/>
    <property type="project" value="TreeGrafter"/>
</dbReference>
<organism evidence="16 17">
    <name type="scientific">Mucor plumbeus</name>
    <dbReference type="NCBI Taxonomy" id="97098"/>
    <lineage>
        <taxon>Eukaryota</taxon>
        <taxon>Fungi</taxon>
        <taxon>Fungi incertae sedis</taxon>
        <taxon>Mucoromycota</taxon>
        <taxon>Mucoromycotina</taxon>
        <taxon>Mucoromycetes</taxon>
        <taxon>Mucorales</taxon>
        <taxon>Mucorineae</taxon>
        <taxon>Mucoraceae</taxon>
        <taxon>Mucor</taxon>
    </lineage>
</organism>
<evidence type="ECO:0000259" key="15">
    <source>
        <dbReference type="SMART" id="SM01329"/>
    </source>
</evidence>
<dbReference type="AlphaFoldDB" id="A0A8H7RFY0"/>
<evidence type="ECO:0000256" key="10">
    <source>
        <dbReference type="ARBA" id="ARBA00023002"/>
    </source>
</evidence>
<keyword evidence="9" id="KW-0809">Transit peptide</keyword>
<evidence type="ECO:0000256" key="7">
    <source>
        <dbReference type="ARBA" id="ARBA00022723"/>
    </source>
</evidence>
<comment type="caution">
    <text evidence="16">The sequence shown here is derived from an EMBL/GenBank/DDBJ whole genome shotgun (WGS) entry which is preliminary data.</text>
</comment>